<evidence type="ECO:0000259" key="2">
    <source>
        <dbReference type="PROSITE" id="PS50125"/>
    </source>
</evidence>
<dbReference type="Pfam" id="PF00211">
    <property type="entry name" value="Guanylate_cyc"/>
    <property type="match status" value="1"/>
</dbReference>
<sequence length="354" mass="41342">MRTNLREWLIIILSFILVLYMYAIFSYFGVEDFIQEGVLKEYFDTNIWHLEVIFSGILLGILFILVNQLTEKQIFRRKSFGFNILLKSALYLIGLIIVCLLIFELFLFFELVPQEQMEKFQALLSAKFYISGVLYYASFILILNFILYINQKLGPGLLIDLLTGKYYHPRNEELIFLFVDLKNSTSLAEKLGHIEYSKFIKECVHELTPVIQKFNARVYQYAGDEVILFWSKKEGFRELNCLNAFFEFSDILNRQKEYFKSKYGEIPIFKAGMDVGIVTATEIGDIKREIAYHGDVLNTAARLEKKCNEFNEKLIITQNVIDQIQSANGYNFKLLSDLPLRGKTENIKFYSVKS</sequence>
<feature type="domain" description="Guanylate cyclase" evidence="2">
    <location>
        <begin position="175"/>
        <end position="304"/>
    </location>
</feature>
<feature type="transmembrane region" description="Helical" evidence="1">
    <location>
        <begin position="48"/>
        <end position="67"/>
    </location>
</feature>
<reference evidence="3 4" key="1">
    <citation type="journal article" date="2018" name="Mar. Genomics">
        <title>Complete genome sequence of Marinifilaceae bacterium strain SPP2, isolated from the Antarctic marine sediment.</title>
        <authorList>
            <person name="Watanabe M."/>
            <person name="Kojima H."/>
            <person name="Fukui M."/>
        </authorList>
    </citation>
    <scope>NUCLEOTIDE SEQUENCE [LARGE SCALE GENOMIC DNA]</scope>
    <source>
        <strain evidence="3 4">SPP2</strain>
    </source>
</reference>
<evidence type="ECO:0000256" key="1">
    <source>
        <dbReference type="SAM" id="Phobius"/>
    </source>
</evidence>
<dbReference type="PANTHER" id="PTHR43081">
    <property type="entry name" value="ADENYLATE CYCLASE, TERMINAL-DIFFERENTIATION SPECIFIC-RELATED"/>
    <property type="match status" value="1"/>
</dbReference>
<feature type="transmembrane region" description="Helical" evidence="1">
    <location>
        <begin position="129"/>
        <end position="149"/>
    </location>
</feature>
<keyword evidence="1" id="KW-0472">Membrane</keyword>
<dbReference type="InterPro" id="IPR050697">
    <property type="entry name" value="Adenylyl/Guanylyl_Cyclase_3/4"/>
</dbReference>
<dbReference type="PANTHER" id="PTHR43081:SF1">
    <property type="entry name" value="ADENYLATE CYCLASE, TERMINAL-DIFFERENTIATION SPECIFIC"/>
    <property type="match status" value="1"/>
</dbReference>
<keyword evidence="1" id="KW-1133">Transmembrane helix</keyword>
<dbReference type="RefSeq" id="WP_096427783.1">
    <property type="nucleotide sequence ID" value="NZ_AP018042.1"/>
</dbReference>
<protein>
    <submittedName>
        <fullName evidence="3">Adenylate cyclase</fullName>
    </submittedName>
</protein>
<evidence type="ECO:0000313" key="4">
    <source>
        <dbReference type="Proteomes" id="UP000218267"/>
    </source>
</evidence>
<reference evidence="4" key="2">
    <citation type="journal article" date="2020" name="Antonie Van Leeuwenhoek">
        <title>Labilibaculum antarcticum sp. nov., a novel facultative anaerobic, psychrotorelant bacterium isolated from marine sediment of Antarctica.</title>
        <authorList>
            <person name="Watanabe M."/>
            <person name="Kojima H."/>
            <person name="Fukui M."/>
        </authorList>
    </citation>
    <scope>NUCLEOTIDE SEQUENCE [LARGE SCALE GENOMIC DNA]</scope>
    <source>
        <strain evidence="4">SPP2</strain>
    </source>
</reference>
<keyword evidence="4" id="KW-1185">Reference proteome</keyword>
<organism evidence="3 4">
    <name type="scientific">Labilibaculum antarcticum</name>
    <dbReference type="NCBI Taxonomy" id="1717717"/>
    <lineage>
        <taxon>Bacteria</taxon>
        <taxon>Pseudomonadati</taxon>
        <taxon>Bacteroidota</taxon>
        <taxon>Bacteroidia</taxon>
        <taxon>Marinilabiliales</taxon>
        <taxon>Marinifilaceae</taxon>
        <taxon>Labilibaculum</taxon>
    </lineage>
</organism>
<dbReference type="Proteomes" id="UP000218267">
    <property type="component" value="Chromosome"/>
</dbReference>
<name>A0A1Y1CET6_9BACT</name>
<dbReference type="GO" id="GO:0004016">
    <property type="term" value="F:adenylate cyclase activity"/>
    <property type="evidence" value="ECO:0007669"/>
    <property type="project" value="UniProtKB-ARBA"/>
</dbReference>
<dbReference type="CDD" id="cd07302">
    <property type="entry name" value="CHD"/>
    <property type="match status" value="1"/>
</dbReference>
<dbReference type="KEGG" id="mbas:ALGA_0475"/>
<feature type="transmembrane region" description="Helical" evidence="1">
    <location>
        <begin position="7"/>
        <end position="28"/>
    </location>
</feature>
<evidence type="ECO:0000313" key="3">
    <source>
        <dbReference type="EMBL" id="BAX78868.1"/>
    </source>
</evidence>
<dbReference type="AlphaFoldDB" id="A0A1Y1CET6"/>
<dbReference type="SUPFAM" id="SSF55073">
    <property type="entry name" value="Nucleotide cyclase"/>
    <property type="match status" value="1"/>
</dbReference>
<accession>A0A1Y1CET6</accession>
<dbReference type="GO" id="GO:0009190">
    <property type="term" value="P:cyclic nucleotide biosynthetic process"/>
    <property type="evidence" value="ECO:0007669"/>
    <property type="project" value="InterPro"/>
</dbReference>
<dbReference type="EMBL" id="AP018042">
    <property type="protein sequence ID" value="BAX78868.1"/>
    <property type="molecule type" value="Genomic_DNA"/>
</dbReference>
<dbReference type="GO" id="GO:0035556">
    <property type="term" value="P:intracellular signal transduction"/>
    <property type="evidence" value="ECO:0007669"/>
    <property type="project" value="InterPro"/>
</dbReference>
<dbReference type="InterPro" id="IPR029787">
    <property type="entry name" value="Nucleotide_cyclase"/>
</dbReference>
<dbReference type="OrthoDB" id="9768499at2"/>
<dbReference type="Gene3D" id="3.30.70.1230">
    <property type="entry name" value="Nucleotide cyclase"/>
    <property type="match status" value="1"/>
</dbReference>
<dbReference type="InterPro" id="IPR001054">
    <property type="entry name" value="A/G_cyclase"/>
</dbReference>
<dbReference type="PROSITE" id="PS50125">
    <property type="entry name" value="GUANYLATE_CYCLASE_2"/>
    <property type="match status" value="1"/>
</dbReference>
<keyword evidence="1" id="KW-0812">Transmembrane</keyword>
<feature type="transmembrane region" description="Helical" evidence="1">
    <location>
        <begin position="88"/>
        <end position="109"/>
    </location>
</feature>
<proteinExistence type="predicted"/>
<gene>
    <name evidence="3" type="ORF">ALGA_0475</name>
</gene>